<dbReference type="OrthoDB" id="35258at10239"/>
<proteinExistence type="predicted"/>
<keyword evidence="2" id="KW-1185">Reference proteome</keyword>
<dbReference type="EMBL" id="EU770222">
    <property type="protein sequence ID" value="ACF05170.1"/>
    <property type="molecule type" value="Genomic_DNA"/>
</dbReference>
<gene>
    <name evidence="1" type="ORF">PREDATOR_73</name>
</gene>
<sequence length="90" mass="10062">MVPVPLQNRLETDTFVGNKLYCITREDVIVQTRDYFVLAEDKDAADSKVTNGMFLSESEAVTVDTQASRTLDIVEIDPNRAEDENGNLLP</sequence>
<evidence type="ECO:0000313" key="1">
    <source>
        <dbReference type="EMBL" id="ACF05170.1"/>
    </source>
</evidence>
<accession>B3VMA0</accession>
<protein>
    <submittedName>
        <fullName evidence="1">Uncharacterized protein</fullName>
    </submittedName>
</protein>
<dbReference type="Proteomes" id="UP000000621">
    <property type="component" value="Segment"/>
</dbReference>
<dbReference type="RefSeq" id="YP_002003431.1">
    <property type="nucleotide sequence ID" value="NC_011039.1"/>
</dbReference>
<reference evidence="1 2" key="1">
    <citation type="submission" date="2008-05" db="EMBL/GenBank/DDBJ databases">
        <authorList>
            <person name="Weber R.J."/>
            <person name="Jacobs-Sera D."/>
            <person name="Houtz J."/>
            <person name="Hendrix R.W."/>
            <person name="Hatfull G.H."/>
        </authorList>
    </citation>
    <scope>NUCLEOTIDE SEQUENCE [LARGE SCALE GENOMIC DNA]</scope>
</reference>
<organism evidence="1 2">
    <name type="scientific">Mycobacterium phage Predator</name>
    <dbReference type="NCBI Taxonomy" id="543153"/>
    <lineage>
        <taxon>Viruses</taxon>
        <taxon>Duplodnaviria</taxon>
        <taxon>Heunggongvirae</taxon>
        <taxon>Uroviricota</taxon>
        <taxon>Caudoviricetes</taxon>
        <taxon>Predatorvirus</taxon>
        <taxon>Predatorvirus predator</taxon>
    </lineage>
</organism>
<evidence type="ECO:0000313" key="2">
    <source>
        <dbReference type="Proteomes" id="UP000000621"/>
    </source>
</evidence>
<dbReference type="KEGG" id="vg:6450070"/>
<name>B3VMA0_9CAUD</name>